<comment type="caution">
    <text evidence="2">The sequence shown here is derived from an EMBL/GenBank/DDBJ whole genome shotgun (WGS) entry which is preliminary data.</text>
</comment>
<dbReference type="InterPro" id="IPR017451">
    <property type="entry name" value="F-box-assoc_interact_dom"/>
</dbReference>
<proteinExistence type="predicted"/>
<evidence type="ECO:0000259" key="1">
    <source>
        <dbReference type="Pfam" id="PF08268"/>
    </source>
</evidence>
<dbReference type="NCBIfam" id="TIGR01640">
    <property type="entry name" value="F_box_assoc_1"/>
    <property type="match status" value="1"/>
</dbReference>
<dbReference type="SUPFAM" id="SSF81383">
    <property type="entry name" value="F-box domain"/>
    <property type="match status" value="1"/>
</dbReference>
<dbReference type="InterPro" id="IPR050796">
    <property type="entry name" value="SCF_F-box_component"/>
</dbReference>
<dbReference type="Proteomes" id="UP001180020">
    <property type="component" value="Unassembled WGS sequence"/>
</dbReference>
<organism evidence="2 3">
    <name type="scientific">Acorus calamus</name>
    <name type="common">Sweet flag</name>
    <dbReference type="NCBI Taxonomy" id="4465"/>
    <lineage>
        <taxon>Eukaryota</taxon>
        <taxon>Viridiplantae</taxon>
        <taxon>Streptophyta</taxon>
        <taxon>Embryophyta</taxon>
        <taxon>Tracheophyta</taxon>
        <taxon>Spermatophyta</taxon>
        <taxon>Magnoliopsida</taxon>
        <taxon>Liliopsida</taxon>
        <taxon>Acoraceae</taxon>
        <taxon>Acorus</taxon>
    </lineage>
</organism>
<dbReference type="Pfam" id="PF08268">
    <property type="entry name" value="FBA_3"/>
    <property type="match status" value="1"/>
</dbReference>
<name>A0AAV9DJ33_ACOCL</name>
<evidence type="ECO:0000313" key="3">
    <source>
        <dbReference type="Proteomes" id="UP001180020"/>
    </source>
</evidence>
<sequence>MGSRNNNEVQSDLCEDVVAEILTRHDARFLRQSMRLVCRPWHRIIAEPWFARAHLKRARPRIIDKSWTYSNRNINDSCDGLLLLIIPAYPDPDYYEILNPITGLRVKLPETTPGHGWGFATPESSILATSSSTGVYKVVHTANTPDDKFFLEIITVGGGGGGWRDISGPCAGFRDVSWVRNDGFLHAISRRGFQTHLHSHMYMLSLDVDKETFHEMRLPPCCEKENYHFLDSWGRRALLADQLSMTEFDIWMSMDDEGIEWTKVYSFNADLRFGGLWSVVSVSAVLGSDDLKRLVLHVEVVEGDGEMGVVWVLCEGDESS</sequence>
<gene>
    <name evidence="2" type="ORF">QJS10_CPB13g00164</name>
</gene>
<accession>A0AAV9DJ33</accession>
<dbReference type="PANTHER" id="PTHR31672">
    <property type="entry name" value="BNACNNG10540D PROTEIN"/>
    <property type="match status" value="1"/>
</dbReference>
<reference evidence="2" key="2">
    <citation type="submission" date="2023-06" db="EMBL/GenBank/DDBJ databases">
        <authorList>
            <person name="Ma L."/>
            <person name="Liu K.-W."/>
            <person name="Li Z."/>
            <person name="Hsiao Y.-Y."/>
            <person name="Qi Y."/>
            <person name="Fu T."/>
            <person name="Tang G."/>
            <person name="Zhang D."/>
            <person name="Sun W.-H."/>
            <person name="Liu D.-K."/>
            <person name="Li Y."/>
            <person name="Chen G.-Z."/>
            <person name="Liu X.-D."/>
            <person name="Liao X.-Y."/>
            <person name="Jiang Y.-T."/>
            <person name="Yu X."/>
            <person name="Hao Y."/>
            <person name="Huang J."/>
            <person name="Zhao X.-W."/>
            <person name="Ke S."/>
            <person name="Chen Y.-Y."/>
            <person name="Wu W.-L."/>
            <person name="Hsu J.-L."/>
            <person name="Lin Y.-F."/>
            <person name="Huang M.-D."/>
            <person name="Li C.-Y."/>
            <person name="Huang L."/>
            <person name="Wang Z.-W."/>
            <person name="Zhao X."/>
            <person name="Zhong W.-Y."/>
            <person name="Peng D.-H."/>
            <person name="Ahmad S."/>
            <person name="Lan S."/>
            <person name="Zhang J.-S."/>
            <person name="Tsai W.-C."/>
            <person name="Van De Peer Y."/>
            <person name="Liu Z.-J."/>
        </authorList>
    </citation>
    <scope>NUCLEOTIDE SEQUENCE</scope>
    <source>
        <strain evidence="2">CP</strain>
        <tissue evidence="2">Leaves</tissue>
    </source>
</reference>
<dbReference type="InterPro" id="IPR013187">
    <property type="entry name" value="F-box-assoc_dom_typ3"/>
</dbReference>
<dbReference type="PANTHER" id="PTHR31672:SF11">
    <property type="entry name" value="F-BOX PROTEIN CPR1-LIKE ISOFORM X2"/>
    <property type="match status" value="1"/>
</dbReference>
<protein>
    <recommendedName>
        <fullName evidence="1">F-box associated beta-propeller type 3 domain-containing protein</fullName>
    </recommendedName>
</protein>
<dbReference type="EMBL" id="JAUJYO010000013">
    <property type="protein sequence ID" value="KAK1300994.1"/>
    <property type="molecule type" value="Genomic_DNA"/>
</dbReference>
<dbReference type="AlphaFoldDB" id="A0AAV9DJ33"/>
<keyword evidence="3" id="KW-1185">Reference proteome</keyword>
<feature type="domain" description="F-box associated beta-propeller type 3" evidence="1">
    <location>
        <begin position="73"/>
        <end position="264"/>
    </location>
</feature>
<evidence type="ECO:0000313" key="2">
    <source>
        <dbReference type="EMBL" id="KAK1300994.1"/>
    </source>
</evidence>
<dbReference type="Gene3D" id="1.20.1280.50">
    <property type="match status" value="1"/>
</dbReference>
<reference evidence="2" key="1">
    <citation type="journal article" date="2023" name="Nat. Commun.">
        <title>Diploid and tetraploid genomes of Acorus and the evolution of monocots.</title>
        <authorList>
            <person name="Ma L."/>
            <person name="Liu K.W."/>
            <person name="Li Z."/>
            <person name="Hsiao Y.Y."/>
            <person name="Qi Y."/>
            <person name="Fu T."/>
            <person name="Tang G.D."/>
            <person name="Zhang D."/>
            <person name="Sun W.H."/>
            <person name="Liu D.K."/>
            <person name="Li Y."/>
            <person name="Chen G.Z."/>
            <person name="Liu X.D."/>
            <person name="Liao X.Y."/>
            <person name="Jiang Y.T."/>
            <person name="Yu X."/>
            <person name="Hao Y."/>
            <person name="Huang J."/>
            <person name="Zhao X.W."/>
            <person name="Ke S."/>
            <person name="Chen Y.Y."/>
            <person name="Wu W.L."/>
            <person name="Hsu J.L."/>
            <person name="Lin Y.F."/>
            <person name="Huang M.D."/>
            <person name="Li C.Y."/>
            <person name="Huang L."/>
            <person name="Wang Z.W."/>
            <person name="Zhao X."/>
            <person name="Zhong W.Y."/>
            <person name="Peng D.H."/>
            <person name="Ahmad S."/>
            <person name="Lan S."/>
            <person name="Zhang J.S."/>
            <person name="Tsai W.C."/>
            <person name="Van de Peer Y."/>
            <person name="Liu Z.J."/>
        </authorList>
    </citation>
    <scope>NUCLEOTIDE SEQUENCE</scope>
    <source>
        <strain evidence="2">CP</strain>
    </source>
</reference>
<dbReference type="InterPro" id="IPR036047">
    <property type="entry name" value="F-box-like_dom_sf"/>
</dbReference>